<reference evidence="3" key="1">
    <citation type="submission" date="2015-12" db="EMBL/GenBank/DDBJ databases">
        <title>Update maize B73 reference genome by single molecule sequencing technologies.</title>
        <authorList>
            <consortium name="Maize Genome Sequencing Project"/>
            <person name="Ware D."/>
        </authorList>
    </citation>
    <scope>NUCLEOTIDE SEQUENCE</scope>
    <source>
        <tissue evidence="3">Seedling</tissue>
    </source>
</reference>
<evidence type="ECO:0000259" key="2">
    <source>
        <dbReference type="Pfam" id="PF21647"/>
    </source>
</evidence>
<dbReference type="InParanoid" id="A0A1D6LG89"/>
<dbReference type="PaxDb" id="4577-GRMZM2G390512_P01"/>
<name>A0A1D6LG89_MAIZE</name>
<feature type="region of interest" description="Disordered" evidence="1">
    <location>
        <begin position="1"/>
        <end position="26"/>
    </location>
</feature>
<accession>A0A1D6LG89</accession>
<feature type="domain" description="DUF6857" evidence="2">
    <location>
        <begin position="220"/>
        <end position="262"/>
    </location>
</feature>
<dbReference type="PANTHER" id="PTHR31928">
    <property type="entry name" value="EXPRESSED PROTEIN"/>
    <property type="match status" value="1"/>
</dbReference>
<dbReference type="AlphaFoldDB" id="A0A1D6LG89"/>
<sequence length="345" mass="38048">MQPPGKQPPPRIPYLQRTATGSQHNAGVRADVVRLGSGEGADYCSSSAARRLEKVKDEAEEAGKAVVAVAAASWSFRLRSLRKSLEGEQVAAGWPLWLSAVAGEAIQGWIPLKADSFEKLDKLSVFNLFKLDDSGFESRRLSFRKQETTGLLVVIKPLMFDSTADCPQHIEHVIVSSCGGESTGIDANGNSYDLSTKLLHLAWHPSENLIACATANSLYIKFTEICASENVYGPLPTVDLFLSVYGDMMQWKDIAESVASAELSATEYWTKNTTKETAAQVAKDLCGEMQRWFLAFVEDALHVDGKWKHSINTPTLVSQLNKISGWLEEVEHEIVEEEWMKKIGV</sequence>
<dbReference type="STRING" id="4577.A0A1D6LG89"/>
<dbReference type="ExpressionAtlas" id="A0A1D6LG89">
    <property type="expression patterns" value="baseline"/>
</dbReference>
<protein>
    <recommendedName>
        <fullName evidence="2">DUF6857 domain-containing protein</fullName>
    </recommendedName>
</protein>
<dbReference type="EMBL" id="CM000782">
    <property type="protein sequence ID" value="AQK78934.1"/>
    <property type="molecule type" value="Genomic_DNA"/>
</dbReference>
<feature type="compositionally biased region" description="Pro residues" evidence="1">
    <location>
        <begin position="1"/>
        <end position="12"/>
    </location>
</feature>
<dbReference type="Pfam" id="PF21647">
    <property type="entry name" value="DUF6857"/>
    <property type="match status" value="2"/>
</dbReference>
<gene>
    <name evidence="3" type="ORF">ZEAMMB73_Zm00001d035388</name>
</gene>
<proteinExistence type="predicted"/>
<dbReference type="InterPro" id="IPR010341">
    <property type="entry name" value="DUF936_pln"/>
</dbReference>
<organism evidence="3">
    <name type="scientific">Zea mays</name>
    <name type="common">Maize</name>
    <dbReference type="NCBI Taxonomy" id="4577"/>
    <lineage>
        <taxon>Eukaryota</taxon>
        <taxon>Viridiplantae</taxon>
        <taxon>Streptophyta</taxon>
        <taxon>Embryophyta</taxon>
        <taxon>Tracheophyta</taxon>
        <taxon>Spermatophyta</taxon>
        <taxon>Magnoliopsida</taxon>
        <taxon>Liliopsida</taxon>
        <taxon>Poales</taxon>
        <taxon>Poaceae</taxon>
        <taxon>PACMAD clade</taxon>
        <taxon>Panicoideae</taxon>
        <taxon>Andropogonodae</taxon>
        <taxon>Andropogoneae</taxon>
        <taxon>Tripsacinae</taxon>
        <taxon>Zea</taxon>
    </lineage>
</organism>
<dbReference type="InterPro" id="IPR049172">
    <property type="entry name" value="DUF6857_pln"/>
</dbReference>
<evidence type="ECO:0000256" key="1">
    <source>
        <dbReference type="SAM" id="MobiDB-lite"/>
    </source>
</evidence>
<feature type="domain" description="DUF6857" evidence="2">
    <location>
        <begin position="264"/>
        <end position="333"/>
    </location>
</feature>
<dbReference type="PANTHER" id="PTHR31928:SF3">
    <property type="entry name" value="EXPRESSED PROTEIN"/>
    <property type="match status" value="1"/>
</dbReference>
<evidence type="ECO:0000313" key="3">
    <source>
        <dbReference type="EMBL" id="AQK78934.1"/>
    </source>
</evidence>